<name>A0ACB8RVI5_9AGAM</name>
<reference evidence="1" key="1">
    <citation type="submission" date="2021-02" db="EMBL/GenBank/DDBJ databases">
        <authorList>
            <consortium name="DOE Joint Genome Institute"/>
            <person name="Ahrendt S."/>
            <person name="Looney B.P."/>
            <person name="Miyauchi S."/>
            <person name="Morin E."/>
            <person name="Drula E."/>
            <person name="Courty P.E."/>
            <person name="Chicoki N."/>
            <person name="Fauchery L."/>
            <person name="Kohler A."/>
            <person name="Kuo A."/>
            <person name="Labutti K."/>
            <person name="Pangilinan J."/>
            <person name="Lipzen A."/>
            <person name="Riley R."/>
            <person name="Andreopoulos W."/>
            <person name="He G."/>
            <person name="Johnson J."/>
            <person name="Barry K.W."/>
            <person name="Grigoriev I.V."/>
            <person name="Nagy L."/>
            <person name="Hibbett D."/>
            <person name="Henrissat B."/>
            <person name="Matheny P.B."/>
            <person name="Labbe J."/>
            <person name="Martin F."/>
        </authorList>
    </citation>
    <scope>NUCLEOTIDE SEQUENCE</scope>
    <source>
        <strain evidence="1">FP105234-sp</strain>
    </source>
</reference>
<reference evidence="1" key="2">
    <citation type="journal article" date="2022" name="New Phytol.">
        <title>Evolutionary transition to the ectomycorrhizal habit in the genomes of a hyperdiverse lineage of mushroom-forming fungi.</title>
        <authorList>
            <person name="Looney B."/>
            <person name="Miyauchi S."/>
            <person name="Morin E."/>
            <person name="Drula E."/>
            <person name="Courty P.E."/>
            <person name="Kohler A."/>
            <person name="Kuo A."/>
            <person name="LaButti K."/>
            <person name="Pangilinan J."/>
            <person name="Lipzen A."/>
            <person name="Riley R."/>
            <person name="Andreopoulos W."/>
            <person name="He G."/>
            <person name="Johnson J."/>
            <person name="Nolan M."/>
            <person name="Tritt A."/>
            <person name="Barry K.W."/>
            <person name="Grigoriev I.V."/>
            <person name="Nagy L.G."/>
            <person name="Hibbett D."/>
            <person name="Henrissat B."/>
            <person name="Matheny P.B."/>
            <person name="Labbe J."/>
            <person name="Martin F.M."/>
        </authorList>
    </citation>
    <scope>NUCLEOTIDE SEQUENCE</scope>
    <source>
        <strain evidence="1">FP105234-sp</strain>
    </source>
</reference>
<gene>
    <name evidence="1" type="ORF">FA95DRAFT_1120340</name>
</gene>
<accession>A0ACB8RVI5</accession>
<organism evidence="1 2">
    <name type="scientific">Auriscalpium vulgare</name>
    <dbReference type="NCBI Taxonomy" id="40419"/>
    <lineage>
        <taxon>Eukaryota</taxon>
        <taxon>Fungi</taxon>
        <taxon>Dikarya</taxon>
        <taxon>Basidiomycota</taxon>
        <taxon>Agaricomycotina</taxon>
        <taxon>Agaricomycetes</taxon>
        <taxon>Russulales</taxon>
        <taxon>Auriscalpiaceae</taxon>
        <taxon>Auriscalpium</taxon>
    </lineage>
</organism>
<protein>
    <submittedName>
        <fullName evidence="1">Uncharacterized protein</fullName>
    </submittedName>
</protein>
<dbReference type="Proteomes" id="UP000814033">
    <property type="component" value="Unassembled WGS sequence"/>
</dbReference>
<comment type="caution">
    <text evidence="1">The sequence shown here is derived from an EMBL/GenBank/DDBJ whole genome shotgun (WGS) entry which is preliminary data.</text>
</comment>
<dbReference type="EMBL" id="MU275891">
    <property type="protein sequence ID" value="KAI0048178.1"/>
    <property type="molecule type" value="Genomic_DNA"/>
</dbReference>
<keyword evidence="2" id="KW-1185">Reference proteome</keyword>
<sequence length="104" mass="11100">MSILGGRGTEQHPGTSAAGAACLLPARIGHDAGDLQGQVRSRRGKRAAGEPILLSTLHPSRRLLPPTPEPAWCARFWCSGAHMHAAGQRSARGRRRCRTPRCAS</sequence>
<proteinExistence type="predicted"/>
<evidence type="ECO:0000313" key="1">
    <source>
        <dbReference type="EMBL" id="KAI0048178.1"/>
    </source>
</evidence>
<evidence type="ECO:0000313" key="2">
    <source>
        <dbReference type="Proteomes" id="UP000814033"/>
    </source>
</evidence>